<accession>A0AAN9Y7N2</accession>
<keyword evidence="2 4" id="KW-0472">Membrane</keyword>
<dbReference type="GO" id="GO:0002116">
    <property type="term" value="C:semaphorin receptor complex"/>
    <property type="evidence" value="ECO:0007669"/>
    <property type="project" value="TreeGrafter"/>
</dbReference>
<dbReference type="SMART" id="SM00423">
    <property type="entry name" value="PSI"/>
    <property type="match status" value="12"/>
</dbReference>
<feature type="domain" description="PSI" evidence="5">
    <location>
        <begin position="759"/>
        <end position="809"/>
    </location>
</feature>
<evidence type="ECO:0000256" key="1">
    <source>
        <dbReference type="ARBA" id="ARBA00004370"/>
    </source>
</evidence>
<feature type="domain" description="PSI" evidence="5">
    <location>
        <begin position="527"/>
        <end position="577"/>
    </location>
</feature>
<feature type="domain" description="PSI" evidence="5">
    <location>
        <begin position="1289"/>
        <end position="1346"/>
    </location>
</feature>
<feature type="domain" description="PSI" evidence="5">
    <location>
        <begin position="361"/>
        <end position="418"/>
    </location>
</feature>
<dbReference type="SUPFAM" id="SSF103575">
    <property type="entry name" value="Plexin repeat"/>
    <property type="match status" value="4"/>
</dbReference>
<keyword evidence="7" id="KW-1185">Reference proteome</keyword>
<dbReference type="Pfam" id="PF18020">
    <property type="entry name" value="TIG_2"/>
    <property type="match status" value="6"/>
</dbReference>
<dbReference type="InterPro" id="IPR002165">
    <property type="entry name" value="Plexin_repeat"/>
</dbReference>
<dbReference type="GO" id="GO:0017154">
    <property type="term" value="F:semaphorin receptor activity"/>
    <property type="evidence" value="ECO:0007669"/>
    <property type="project" value="InterPro"/>
</dbReference>
<dbReference type="InterPro" id="IPR041362">
    <property type="entry name" value="TIG2_plexin"/>
</dbReference>
<feature type="domain" description="PSI" evidence="5">
    <location>
        <begin position="991"/>
        <end position="1041"/>
    </location>
</feature>
<dbReference type="PANTHER" id="PTHR22625">
    <property type="entry name" value="PLEXIN"/>
    <property type="match status" value="1"/>
</dbReference>
<dbReference type="InterPro" id="IPR016201">
    <property type="entry name" value="PSI"/>
</dbReference>
<dbReference type="GO" id="GO:0005886">
    <property type="term" value="C:plasma membrane"/>
    <property type="evidence" value="ECO:0007669"/>
    <property type="project" value="TreeGrafter"/>
</dbReference>
<dbReference type="EMBL" id="JBBCAQ010000006">
    <property type="protein sequence ID" value="KAK7603048.1"/>
    <property type="molecule type" value="Genomic_DNA"/>
</dbReference>
<dbReference type="GO" id="GO:0030334">
    <property type="term" value="P:regulation of cell migration"/>
    <property type="evidence" value="ECO:0007669"/>
    <property type="project" value="TreeGrafter"/>
</dbReference>
<dbReference type="Pfam" id="PF01437">
    <property type="entry name" value="PSI"/>
    <property type="match status" value="12"/>
</dbReference>
<gene>
    <name evidence="6" type="ORF">V9T40_003047</name>
</gene>
<dbReference type="Pfam" id="PF17960">
    <property type="entry name" value="TIG_plexin"/>
    <property type="match status" value="1"/>
</dbReference>
<dbReference type="Gene3D" id="2.60.40.10">
    <property type="entry name" value="Immunoglobulins"/>
    <property type="match status" value="1"/>
</dbReference>
<keyword evidence="4" id="KW-0812">Transmembrane</keyword>
<feature type="domain" description="PSI" evidence="5">
    <location>
        <begin position="1455"/>
        <end position="1505"/>
    </location>
</feature>
<proteinExistence type="predicted"/>
<dbReference type="InterPro" id="IPR041019">
    <property type="entry name" value="TIG1_plexin"/>
</dbReference>
<feature type="domain" description="PSI" evidence="5">
    <location>
        <begin position="129"/>
        <end position="186"/>
    </location>
</feature>
<feature type="domain" description="PSI" evidence="5">
    <location>
        <begin position="825"/>
        <end position="882"/>
    </location>
</feature>
<feature type="domain" description="PSI" evidence="5">
    <location>
        <begin position="593"/>
        <end position="650"/>
    </location>
</feature>
<name>A0AAN9Y7N2_9HEMI</name>
<evidence type="ECO:0000313" key="7">
    <source>
        <dbReference type="Proteomes" id="UP001367676"/>
    </source>
</evidence>
<keyword evidence="4" id="KW-1133">Transmembrane helix</keyword>
<evidence type="ECO:0000259" key="5">
    <source>
        <dbReference type="SMART" id="SM00423"/>
    </source>
</evidence>
<feature type="transmembrane region" description="Helical" evidence="4">
    <location>
        <begin position="7"/>
        <end position="26"/>
    </location>
</feature>
<comment type="subcellular location">
    <subcellularLocation>
        <location evidence="1">Membrane</location>
    </subcellularLocation>
</comment>
<keyword evidence="3" id="KW-0325">Glycoprotein</keyword>
<evidence type="ECO:0000313" key="6">
    <source>
        <dbReference type="EMBL" id="KAK7603048.1"/>
    </source>
</evidence>
<protein>
    <recommendedName>
        <fullName evidence="5">PSI domain-containing protein</fullName>
    </recommendedName>
</protein>
<dbReference type="InterPro" id="IPR031148">
    <property type="entry name" value="Plexin"/>
</dbReference>
<dbReference type="InterPro" id="IPR013783">
    <property type="entry name" value="Ig-like_fold"/>
</dbReference>
<comment type="caution">
    <text evidence="6">The sequence shown here is derived from an EMBL/GenBank/DDBJ whole genome shotgun (WGS) entry which is preliminary data.</text>
</comment>
<evidence type="ECO:0000256" key="2">
    <source>
        <dbReference type="ARBA" id="ARBA00023136"/>
    </source>
</evidence>
<feature type="domain" description="PSI" evidence="5">
    <location>
        <begin position="1223"/>
        <end position="1273"/>
    </location>
</feature>
<evidence type="ECO:0000256" key="4">
    <source>
        <dbReference type="SAM" id="Phobius"/>
    </source>
</evidence>
<feature type="domain" description="PSI" evidence="5">
    <location>
        <begin position="1057"/>
        <end position="1114"/>
    </location>
</feature>
<dbReference type="PANTHER" id="PTHR22625:SF70">
    <property type="entry name" value="PLEXIN A, ISOFORM A"/>
    <property type="match status" value="1"/>
</dbReference>
<dbReference type="Gene3D" id="3.30.1680.10">
    <property type="entry name" value="ligand-binding face of the semaphorins, domain 2"/>
    <property type="match status" value="6"/>
</dbReference>
<dbReference type="Proteomes" id="UP001367676">
    <property type="component" value="Unassembled WGS sequence"/>
</dbReference>
<feature type="domain" description="PSI" evidence="5">
    <location>
        <begin position="295"/>
        <end position="345"/>
    </location>
</feature>
<evidence type="ECO:0000256" key="3">
    <source>
        <dbReference type="ARBA" id="ARBA00023180"/>
    </source>
</evidence>
<organism evidence="6 7">
    <name type="scientific">Parthenolecanium corni</name>
    <dbReference type="NCBI Taxonomy" id="536013"/>
    <lineage>
        <taxon>Eukaryota</taxon>
        <taxon>Metazoa</taxon>
        <taxon>Ecdysozoa</taxon>
        <taxon>Arthropoda</taxon>
        <taxon>Hexapoda</taxon>
        <taxon>Insecta</taxon>
        <taxon>Pterygota</taxon>
        <taxon>Neoptera</taxon>
        <taxon>Paraneoptera</taxon>
        <taxon>Hemiptera</taxon>
        <taxon>Sternorrhyncha</taxon>
        <taxon>Coccoidea</taxon>
        <taxon>Coccidae</taxon>
        <taxon>Parthenolecanium</taxon>
    </lineage>
</organism>
<sequence>MLLHLKIIFAWLGIASYLSFLVVSYTSETAKLISINSITPKQLPRNATTTFDLNIDNLPPQTGQFLCVFTIFDTVLTSNGTHMDSIFKCRTPTSDLLPYLPDGMDYITAKLSVKINDLEYGHTNITFFDCSIYTSCTSCVSSNFPCDWLSKAYRCTYNATKSKLDDLIFTGIKSGPKFPRGPQYCPAFRAKNDGLSEILVAQGSEKEISVALHPIVPEGGFIHPTHILRCEFGIEGRITTVEAKSLHFHDDEITCDPMKFSYSQHVPNMTATLSVTLRGSRPLENPNNIHVLIYKCQEMAKNCSMCLALDKKFGCGWCQSKNSCEFSEQCNNFSGGRLSQNDTCPNHSNLEIFDEDIATSACKAYTSCTSCVSSNFPCDWLSKAYRCTYNATKSKSDDLIFTGIKSGPKFPRGPQYCPAFRAKNDGLSEILVAQGSEKEISVALHPIVPEGGFIHPTHILRCEFGIEGRITTVEAKSLHFHDDEITCDPMKFSYSQHVPNMTATLSVTLRGSRPLENPNNIHVLIYKCQEMAKNCSMCLALDKKFGCGWCQSKNSCEFSEQCNNFSGGRLSQNDTCPNHSNLEIFDEDIATSACKAYTSCTSCVSSNFPCDWLSKAYRCTYNATKSKSDDLIFTGIKSGPKFPRGPQYCPAFRAKNDGLSEILVAQGSEKEISVALHPIVPEGGFIHPTHILRCEFGIEGRITTVEAKSLHFHDDEITCDPMKFSYSQHVPNMTATLSVTLRGSRPLENPNNIHVLIYKCQEMAKNCSMCLALDKKFGCGWCQSKNSCEFSEQCNNFSGGMLSQNDTCPNHSNLEIFDEDIATSACKAYTSCTSCVSSNFPCDWLSKAYRCTYNATKSKSDDLIFTGIKSGPKFPRGPQYCPAFRAKNDGLSEILVAQGSEKEISVALHPIVPEGGFIHPTHILRCEFGIEGRITTVEAKSLHFHDDEITCDPMKFSYSQHVPNMTATLSVTLRGSRPLENPNNIHVLIYKCQEMAKNCSMCLALDKKFGCGWCQSKNSCEFSEQCNNFSGGRLSQNDTCPNHSNLEIFDEDIATSACKAYTSCTSCVSSNFPCDWLSKAYRCTYNATKSKSDDLIFTGIKSGPKFPRGPQYCPAFRAKNDGLSEILVAQGSEKEISVALHPIVPEGGFIHPTHILRCEFGIEGRITTVEAKSLHFHDDEITCDPMKFSYSQHVPNMTATLSVTLRGSRPLENPNNIHVLIYKCQEMAKNCSMCLALDKKFGCGWCQSKNSCEFSEQCNNFSGGRLSQNDTCPNHSNLEIFDEDIATSACKAYTSCTSCVSSNFPCDWLSKAYRCTYNATKSKSDDLIFTGIKSGPKFPRGPQYCPAFRAKNDGLSEILVAQGSEKEISVALHPIVPEGGFIHPTHILRCEFGIEGRITTVEAKSLHFHDDEITCDPMKFSYSQHVPNMTATLSVTLRGSRPLENPNNIHVLIYKCQEMAKNCSMCLALDKKFGCGWCQSKNSCEFSEQCNNFSGGMLSQNDTCPNPYIV</sequence>
<reference evidence="6 7" key="1">
    <citation type="submission" date="2024-03" db="EMBL/GenBank/DDBJ databases">
        <title>Adaptation during the transition from Ophiocordyceps entomopathogen to insect associate is accompanied by gene loss and intensified selection.</title>
        <authorList>
            <person name="Ward C.M."/>
            <person name="Onetto C.A."/>
            <person name="Borneman A.R."/>
        </authorList>
    </citation>
    <scope>NUCLEOTIDE SEQUENCE [LARGE SCALE GENOMIC DNA]</scope>
    <source>
        <strain evidence="6">AWRI1</strain>
        <tissue evidence="6">Single Adult Female</tissue>
    </source>
</reference>